<proteinExistence type="predicted"/>
<keyword evidence="3" id="KW-1185">Reference proteome</keyword>
<evidence type="ECO:0000313" key="2">
    <source>
        <dbReference type="EMBL" id="VDO71567.1"/>
    </source>
</evidence>
<dbReference type="Proteomes" id="UP000050761">
    <property type="component" value="Unassembled WGS sequence"/>
</dbReference>
<accession>A0A3P7YGC9</accession>
<dbReference type="AlphaFoldDB" id="A0A183FJQ5"/>
<gene>
    <name evidence="2" type="ORF">HPBE_LOCUS7277</name>
</gene>
<name>A0A183FJQ5_HELPZ</name>
<feature type="compositionally biased region" description="Polar residues" evidence="1">
    <location>
        <begin position="1"/>
        <end position="11"/>
    </location>
</feature>
<sequence length="102" mass="10904">MNDVGDTSSELGRSLSRVDDTCPELGRPLRDTGNSSSDPSQHGLGDTSLESGWLLLGVYERPDGQMDGPTDGQTDGQTEGQMEGETQPLTLLYIVGQVLRHA</sequence>
<feature type="compositionally biased region" description="Polar residues" evidence="1">
    <location>
        <begin position="71"/>
        <end position="80"/>
    </location>
</feature>
<evidence type="ECO:0000313" key="4">
    <source>
        <dbReference type="WBParaSite" id="HPBE_0000727601-mRNA-1"/>
    </source>
</evidence>
<dbReference type="EMBL" id="UZAH01025847">
    <property type="protein sequence ID" value="VDO71567.1"/>
    <property type="molecule type" value="Genomic_DNA"/>
</dbReference>
<organism evidence="3 4">
    <name type="scientific">Heligmosomoides polygyrus</name>
    <name type="common">Parasitic roundworm</name>
    <dbReference type="NCBI Taxonomy" id="6339"/>
    <lineage>
        <taxon>Eukaryota</taxon>
        <taxon>Metazoa</taxon>
        <taxon>Ecdysozoa</taxon>
        <taxon>Nematoda</taxon>
        <taxon>Chromadorea</taxon>
        <taxon>Rhabditida</taxon>
        <taxon>Rhabditina</taxon>
        <taxon>Rhabditomorpha</taxon>
        <taxon>Strongyloidea</taxon>
        <taxon>Heligmosomidae</taxon>
        <taxon>Heligmosomoides</taxon>
    </lineage>
</organism>
<dbReference type="WBParaSite" id="HPBE_0000727601-mRNA-1">
    <property type="protein sequence ID" value="HPBE_0000727601-mRNA-1"/>
    <property type="gene ID" value="HPBE_0000727601"/>
</dbReference>
<evidence type="ECO:0000256" key="1">
    <source>
        <dbReference type="SAM" id="MobiDB-lite"/>
    </source>
</evidence>
<accession>A0A183FJQ5</accession>
<evidence type="ECO:0000313" key="3">
    <source>
        <dbReference type="Proteomes" id="UP000050761"/>
    </source>
</evidence>
<reference evidence="4" key="2">
    <citation type="submission" date="2019-09" db="UniProtKB">
        <authorList>
            <consortium name="WormBaseParasite"/>
        </authorList>
    </citation>
    <scope>IDENTIFICATION</scope>
</reference>
<feature type="region of interest" description="Disordered" evidence="1">
    <location>
        <begin position="1"/>
        <end position="86"/>
    </location>
</feature>
<reference evidence="2 3" key="1">
    <citation type="submission" date="2018-11" db="EMBL/GenBank/DDBJ databases">
        <authorList>
            <consortium name="Pathogen Informatics"/>
        </authorList>
    </citation>
    <scope>NUCLEOTIDE SEQUENCE [LARGE SCALE GENOMIC DNA]</scope>
</reference>
<protein>
    <submittedName>
        <fullName evidence="2 4">Uncharacterized protein</fullName>
    </submittedName>
</protein>